<evidence type="ECO:0000256" key="7">
    <source>
        <dbReference type="ARBA" id="ARBA00037904"/>
    </source>
</evidence>
<gene>
    <name evidence="11" type="ORF">NDI38_13685</name>
</gene>
<evidence type="ECO:0000256" key="4">
    <source>
        <dbReference type="ARBA" id="ARBA00022679"/>
    </source>
</evidence>
<keyword evidence="5" id="KW-0472">Membrane</keyword>
<dbReference type="InterPro" id="IPR029044">
    <property type="entry name" value="Nucleotide-diphossugar_trans"/>
</dbReference>
<evidence type="ECO:0000256" key="6">
    <source>
        <dbReference type="ARBA" id="ARBA00037281"/>
    </source>
</evidence>
<dbReference type="Pfam" id="PF00535">
    <property type="entry name" value="Glycos_transf_2"/>
    <property type="match status" value="1"/>
</dbReference>
<keyword evidence="2" id="KW-1003">Cell membrane</keyword>
<evidence type="ECO:0000256" key="1">
    <source>
        <dbReference type="ARBA" id="ARBA00004236"/>
    </source>
</evidence>
<evidence type="ECO:0000259" key="10">
    <source>
        <dbReference type="Pfam" id="PF00535"/>
    </source>
</evidence>
<dbReference type="PANTHER" id="PTHR43646:SF2">
    <property type="entry name" value="GLYCOSYLTRANSFERASE 2-LIKE DOMAIN-CONTAINING PROTEIN"/>
    <property type="match status" value="1"/>
</dbReference>
<dbReference type="Gene3D" id="3.90.550.10">
    <property type="entry name" value="Spore Coat Polysaccharide Biosynthesis Protein SpsA, Chain A"/>
    <property type="match status" value="1"/>
</dbReference>
<keyword evidence="4" id="KW-0808">Transferase</keyword>
<proteinExistence type="inferred from homology"/>
<dbReference type="CDD" id="cd02522">
    <property type="entry name" value="GT_2_like_a"/>
    <property type="match status" value="1"/>
</dbReference>
<comment type="subcellular location">
    <subcellularLocation>
        <location evidence="1">Cell membrane</location>
    </subcellularLocation>
</comment>
<dbReference type="PANTHER" id="PTHR43646">
    <property type="entry name" value="GLYCOSYLTRANSFERASE"/>
    <property type="match status" value="1"/>
</dbReference>
<dbReference type="InterPro" id="IPR026461">
    <property type="entry name" value="Trfase_2_rSAM/seldom_assoc"/>
</dbReference>
<dbReference type="EMBL" id="JAMPLM010000011">
    <property type="protein sequence ID" value="MEP1059493.1"/>
    <property type="molecule type" value="Genomic_DNA"/>
</dbReference>
<evidence type="ECO:0000256" key="2">
    <source>
        <dbReference type="ARBA" id="ARBA00022475"/>
    </source>
</evidence>
<evidence type="ECO:0000256" key="9">
    <source>
        <dbReference type="ARBA" id="ARBA00040345"/>
    </source>
</evidence>
<comment type="similarity">
    <text evidence="8">Belongs to the glycosyltransferase 2 family. CrtQ subfamily.</text>
</comment>
<dbReference type="InterPro" id="IPR001173">
    <property type="entry name" value="Glyco_trans_2-like"/>
</dbReference>
<comment type="caution">
    <text evidence="11">The sequence shown here is derived from an EMBL/GenBank/DDBJ whole genome shotgun (WGS) entry which is preliminary data.</text>
</comment>
<name>A0ABV0KJS4_9CYAN</name>
<sequence length="259" mass="29435">MLFPHKFEDKTKDLETHSISSLKLAKTSLKDLTISIIIPTLNEAENLVQTLKTVQDNNSMEVIVVDGGSWDDTVRIAKSLNVRVISSTAKRSDQMNLGAALAKGDILLFLHADTHLPLRFEHWILQTLAKPNIIAGAFELKINSTVPALRWVEWGVKLRSHLFQMPYGDQAIFLRASIFQELGGFPDLPIMEDFELMRRLKQRGRIKIAPAAVITSNRRWKKLGVCRTTLINQLIIVGYLLGISPERLLKWYRNLGKQR</sequence>
<dbReference type="NCBIfam" id="TIGR04283">
    <property type="entry name" value="glyco_like_mftF"/>
    <property type="match status" value="1"/>
</dbReference>
<evidence type="ECO:0000313" key="12">
    <source>
        <dbReference type="Proteomes" id="UP001476950"/>
    </source>
</evidence>
<keyword evidence="3" id="KW-0328">Glycosyltransferase</keyword>
<evidence type="ECO:0000256" key="5">
    <source>
        <dbReference type="ARBA" id="ARBA00023136"/>
    </source>
</evidence>
<accession>A0ABV0KJS4</accession>
<dbReference type="RefSeq" id="WP_431192584.1">
    <property type="nucleotide sequence ID" value="NZ_JAMPLM010000011.1"/>
</dbReference>
<evidence type="ECO:0000256" key="3">
    <source>
        <dbReference type="ARBA" id="ARBA00022676"/>
    </source>
</evidence>
<keyword evidence="12" id="KW-1185">Reference proteome</keyword>
<dbReference type="SUPFAM" id="SSF53448">
    <property type="entry name" value="Nucleotide-diphospho-sugar transferases"/>
    <property type="match status" value="1"/>
</dbReference>
<dbReference type="Proteomes" id="UP001476950">
    <property type="component" value="Unassembled WGS sequence"/>
</dbReference>
<evidence type="ECO:0000313" key="11">
    <source>
        <dbReference type="EMBL" id="MEP1059493.1"/>
    </source>
</evidence>
<protein>
    <recommendedName>
        <fullName evidence="9">4,4'-diaponeurosporenoate glycosyltransferase</fullName>
    </recommendedName>
</protein>
<evidence type="ECO:0000256" key="8">
    <source>
        <dbReference type="ARBA" id="ARBA00038120"/>
    </source>
</evidence>
<feature type="domain" description="Glycosyltransferase 2-like" evidence="10">
    <location>
        <begin position="35"/>
        <end position="115"/>
    </location>
</feature>
<reference evidence="11 12" key="1">
    <citation type="submission" date="2022-04" db="EMBL/GenBank/DDBJ databases">
        <title>Positive selection, recombination, and allopatry shape intraspecific diversity of widespread and dominant cyanobacteria.</title>
        <authorList>
            <person name="Wei J."/>
            <person name="Shu W."/>
            <person name="Hu C."/>
        </authorList>
    </citation>
    <scope>NUCLEOTIDE SEQUENCE [LARGE SCALE GENOMIC DNA]</scope>
    <source>
        <strain evidence="11 12">AS-A4</strain>
    </source>
</reference>
<comment type="pathway">
    <text evidence="7">Carotenoid biosynthesis; staphyloxanthin biosynthesis; staphyloxanthin from farnesyl diphosphate: step 4/5.</text>
</comment>
<organism evidence="11 12">
    <name type="scientific">Stenomitos frigidus AS-A4</name>
    <dbReference type="NCBI Taxonomy" id="2933935"/>
    <lineage>
        <taxon>Bacteria</taxon>
        <taxon>Bacillati</taxon>
        <taxon>Cyanobacteriota</taxon>
        <taxon>Cyanophyceae</taxon>
        <taxon>Leptolyngbyales</taxon>
        <taxon>Leptolyngbyaceae</taxon>
        <taxon>Stenomitos</taxon>
    </lineage>
</organism>
<comment type="function">
    <text evidence="6">Catalyzes the glycosylation of 4,4'-diaponeurosporenoate, i.e. the esterification of glucose at the C1'' position with the carboxyl group of 4,4'-diaponeurosporenic acid, to form glycosyl-4,4'-diaponeurosporenoate. This is a step in the biosynthesis of staphyloxanthin, an orange pigment present in most staphylococci strains.</text>
</comment>